<keyword evidence="2" id="KW-0812">Transmembrane</keyword>
<evidence type="ECO:0000256" key="1">
    <source>
        <dbReference type="SAM" id="Coils"/>
    </source>
</evidence>
<accession>A0A8J6TTZ2</accession>
<reference evidence="3" key="1">
    <citation type="submission" date="2020-09" db="EMBL/GenBank/DDBJ databases">
        <title>Taishania pollutisoli gen. nov., sp. nov., Isolated from Tetrabromobisphenol A-Contaminated Soil.</title>
        <authorList>
            <person name="Chen Q."/>
        </authorList>
    </citation>
    <scope>NUCLEOTIDE SEQUENCE</scope>
    <source>
        <strain evidence="3">CZZ-1</strain>
    </source>
</reference>
<feature type="transmembrane region" description="Helical" evidence="2">
    <location>
        <begin position="118"/>
        <end position="139"/>
    </location>
</feature>
<keyword evidence="2" id="KW-1133">Transmembrane helix</keyword>
<keyword evidence="1" id="KW-0175">Coiled coil</keyword>
<keyword evidence="2" id="KW-0472">Membrane</keyword>
<sequence>MATFKCIWCGNHTNMPVKERLFSTKYFCGKKCLTEYQKQKGEANYSKAETKVFKAQQEILELEQQKIRDEQDKKDNQELAIKTFKIYTAFKPYLKFIIPLYIIAFLITFFSVGEDARILPSIFFGFPILFVIYLIINYISNKPE</sequence>
<evidence type="ECO:0000313" key="4">
    <source>
        <dbReference type="Proteomes" id="UP000652681"/>
    </source>
</evidence>
<proteinExistence type="predicted"/>
<dbReference type="EMBL" id="JACVEL010000020">
    <property type="protein sequence ID" value="MBC9813912.1"/>
    <property type="molecule type" value="Genomic_DNA"/>
</dbReference>
<name>A0A8J6TTZ2_9FLAO</name>
<evidence type="ECO:0000313" key="3">
    <source>
        <dbReference type="EMBL" id="MBC9813912.1"/>
    </source>
</evidence>
<feature type="coiled-coil region" evidence="1">
    <location>
        <begin position="45"/>
        <end position="80"/>
    </location>
</feature>
<gene>
    <name evidence="3" type="ORF">H9Y05_15655</name>
</gene>
<dbReference type="Proteomes" id="UP000652681">
    <property type="component" value="Unassembled WGS sequence"/>
</dbReference>
<feature type="transmembrane region" description="Helical" evidence="2">
    <location>
        <begin position="93"/>
        <end position="112"/>
    </location>
</feature>
<comment type="caution">
    <text evidence="3">The sequence shown here is derived from an EMBL/GenBank/DDBJ whole genome shotgun (WGS) entry which is preliminary data.</text>
</comment>
<protein>
    <submittedName>
        <fullName evidence="3">Uncharacterized protein</fullName>
    </submittedName>
</protein>
<evidence type="ECO:0000256" key="2">
    <source>
        <dbReference type="SAM" id="Phobius"/>
    </source>
</evidence>
<dbReference type="RefSeq" id="WP_216714821.1">
    <property type="nucleotide sequence ID" value="NZ_JACVEL010000020.1"/>
</dbReference>
<dbReference type="AlphaFoldDB" id="A0A8J6TTZ2"/>
<keyword evidence="4" id="KW-1185">Reference proteome</keyword>
<organism evidence="3 4">
    <name type="scientific">Taishania pollutisoli</name>
    <dbReference type="NCBI Taxonomy" id="2766479"/>
    <lineage>
        <taxon>Bacteria</taxon>
        <taxon>Pseudomonadati</taxon>
        <taxon>Bacteroidota</taxon>
        <taxon>Flavobacteriia</taxon>
        <taxon>Flavobacteriales</taxon>
        <taxon>Crocinitomicaceae</taxon>
        <taxon>Taishania</taxon>
    </lineage>
</organism>